<gene>
    <name evidence="1" type="ORF">BJ508DRAFT_76841</name>
</gene>
<reference evidence="1 2" key="1">
    <citation type="journal article" date="2018" name="Nat. Ecol. Evol.">
        <title>Pezizomycetes genomes reveal the molecular basis of ectomycorrhizal truffle lifestyle.</title>
        <authorList>
            <person name="Murat C."/>
            <person name="Payen T."/>
            <person name="Noel B."/>
            <person name="Kuo A."/>
            <person name="Morin E."/>
            <person name="Chen J."/>
            <person name="Kohler A."/>
            <person name="Krizsan K."/>
            <person name="Balestrini R."/>
            <person name="Da Silva C."/>
            <person name="Montanini B."/>
            <person name="Hainaut M."/>
            <person name="Levati E."/>
            <person name="Barry K.W."/>
            <person name="Belfiori B."/>
            <person name="Cichocki N."/>
            <person name="Clum A."/>
            <person name="Dockter R.B."/>
            <person name="Fauchery L."/>
            <person name="Guy J."/>
            <person name="Iotti M."/>
            <person name="Le Tacon F."/>
            <person name="Lindquist E.A."/>
            <person name="Lipzen A."/>
            <person name="Malagnac F."/>
            <person name="Mello A."/>
            <person name="Molinier V."/>
            <person name="Miyauchi S."/>
            <person name="Poulain J."/>
            <person name="Riccioni C."/>
            <person name="Rubini A."/>
            <person name="Sitrit Y."/>
            <person name="Splivallo R."/>
            <person name="Traeger S."/>
            <person name="Wang M."/>
            <person name="Zifcakova L."/>
            <person name="Wipf D."/>
            <person name="Zambonelli A."/>
            <person name="Paolocci F."/>
            <person name="Nowrousian M."/>
            <person name="Ottonello S."/>
            <person name="Baldrian P."/>
            <person name="Spatafora J.W."/>
            <person name="Henrissat B."/>
            <person name="Nagy L.G."/>
            <person name="Aury J.M."/>
            <person name="Wincker P."/>
            <person name="Grigoriev I.V."/>
            <person name="Bonfante P."/>
            <person name="Martin F.M."/>
        </authorList>
    </citation>
    <scope>NUCLEOTIDE SEQUENCE [LARGE SCALE GENOMIC DNA]</scope>
    <source>
        <strain evidence="1 2">RN42</strain>
    </source>
</reference>
<sequence length="263" mass="31502">MSVTNPLARPLALSDFTNYLRNYQSGFDPGIFVECDVEHESRSGSDDYRFGIHIRGSGELQCRSAEIYLLDFVWFWSGLSYVCKSALLKWLLVTREPGMFEAHMKVSEAETRRQIILLSEELSWDTFRTYRFNISTFPKVYGRSSRMLWSHGRRCPRRLETRSCLDQRMRAGLMYKEQWELIWACARYWHYSVYRKEPMREVLRKEDSEINWLEISGEYERIWDKRKRLIEFLVCLRAESVVARMLRYVREDDEEDNFGAVTE</sequence>
<proteinExistence type="predicted"/>
<evidence type="ECO:0000313" key="1">
    <source>
        <dbReference type="EMBL" id="RPA72238.1"/>
    </source>
</evidence>
<dbReference type="EMBL" id="ML119871">
    <property type="protein sequence ID" value="RPA72238.1"/>
    <property type="molecule type" value="Genomic_DNA"/>
</dbReference>
<protein>
    <submittedName>
        <fullName evidence="1">Uncharacterized protein</fullName>
    </submittedName>
</protein>
<dbReference type="Proteomes" id="UP000275078">
    <property type="component" value="Unassembled WGS sequence"/>
</dbReference>
<evidence type="ECO:0000313" key="2">
    <source>
        <dbReference type="Proteomes" id="UP000275078"/>
    </source>
</evidence>
<name>A0A3N4HHJ9_ASCIM</name>
<accession>A0A3N4HHJ9</accession>
<dbReference type="AlphaFoldDB" id="A0A3N4HHJ9"/>
<organism evidence="1 2">
    <name type="scientific">Ascobolus immersus RN42</name>
    <dbReference type="NCBI Taxonomy" id="1160509"/>
    <lineage>
        <taxon>Eukaryota</taxon>
        <taxon>Fungi</taxon>
        <taxon>Dikarya</taxon>
        <taxon>Ascomycota</taxon>
        <taxon>Pezizomycotina</taxon>
        <taxon>Pezizomycetes</taxon>
        <taxon>Pezizales</taxon>
        <taxon>Ascobolaceae</taxon>
        <taxon>Ascobolus</taxon>
    </lineage>
</organism>
<keyword evidence="2" id="KW-1185">Reference proteome</keyword>